<keyword evidence="5 7" id="KW-0472">Membrane</keyword>
<accession>A0A7K0KK45</accession>
<keyword evidence="10" id="KW-0675">Receptor</keyword>
<dbReference type="InterPro" id="IPR037066">
    <property type="entry name" value="Plug_dom_sf"/>
</dbReference>
<evidence type="ECO:0000256" key="7">
    <source>
        <dbReference type="PROSITE-ProRule" id="PRU01360"/>
    </source>
</evidence>
<protein>
    <submittedName>
        <fullName evidence="10">TonB-dependent receptor</fullName>
    </submittedName>
</protein>
<feature type="signal peptide" evidence="8">
    <location>
        <begin position="1"/>
        <end position="27"/>
    </location>
</feature>
<dbReference type="SUPFAM" id="SSF49464">
    <property type="entry name" value="Carboxypeptidase regulatory domain-like"/>
    <property type="match status" value="1"/>
</dbReference>
<keyword evidence="4 7" id="KW-0812">Transmembrane</keyword>
<dbReference type="Gene3D" id="2.170.130.10">
    <property type="entry name" value="TonB-dependent receptor, plug domain"/>
    <property type="match status" value="1"/>
</dbReference>
<evidence type="ECO:0000256" key="4">
    <source>
        <dbReference type="ARBA" id="ARBA00022692"/>
    </source>
</evidence>
<dbReference type="InterPro" id="IPR039426">
    <property type="entry name" value="TonB-dep_rcpt-like"/>
</dbReference>
<evidence type="ECO:0000256" key="1">
    <source>
        <dbReference type="ARBA" id="ARBA00004571"/>
    </source>
</evidence>
<feature type="chain" id="PRO_5029597222" evidence="8">
    <location>
        <begin position="28"/>
        <end position="1042"/>
    </location>
</feature>
<dbReference type="InterPro" id="IPR036942">
    <property type="entry name" value="Beta-barrel_TonB_sf"/>
</dbReference>
<evidence type="ECO:0000256" key="3">
    <source>
        <dbReference type="ARBA" id="ARBA00022452"/>
    </source>
</evidence>
<evidence type="ECO:0000256" key="8">
    <source>
        <dbReference type="SAM" id="SignalP"/>
    </source>
</evidence>
<dbReference type="AlphaFoldDB" id="A0A7K0KK45"/>
<keyword evidence="11" id="KW-1185">Reference proteome</keyword>
<dbReference type="GO" id="GO:0009279">
    <property type="term" value="C:cell outer membrane"/>
    <property type="evidence" value="ECO:0007669"/>
    <property type="project" value="UniProtKB-SubCell"/>
</dbReference>
<evidence type="ECO:0000256" key="5">
    <source>
        <dbReference type="ARBA" id="ARBA00023136"/>
    </source>
</evidence>
<sequence length="1042" mass="115574">MNRLLLRTQRLATTLTLASFFALGLQAQQKYTVKGSVVDEKGEPIIGATIMEGGSSNGTVTDLDGNFVINVKGVGSTLKISYVGMLPQDVKVGSKHTMRVTLRDDDQNLGEVVVVGYGQQKKASVVGSITQTTGKVLERAGGVSSIGAALTGNLPGVVTMSSTGMPGEEDPKIVIRGVSSWNNSDPLILVDGIERPMNSIDISSVQSISVLKDASATAVYGVRGANGVILITTKRGQEGQAKIEVGMNATLKFVSQLPGSLHSADALMIRNQAAEQELGLKPDSWGKVLPIDIIEKYRHPANLEEAERYPDVDWQKEVFKNHAMAYNPHVNVSGGTSFVKYFAAIDYLHEGDLFRQWDNNRGYKAGYGYDRINARTNLDFALTRTTTLKVNLFGSHGERKGPWGTATGSFGESQLWQAAYSAPRDAFIPRYSDGTWGYYPADTQGAPNSILNLALSGTEKHTTTRINTDFTLTQNLDFITKGLSASALVSWDNVFQEDGRGINDLYHNAQEKWIDPATGKTVYLQPQQGNTNFDFQEGILWTTAGGSVNNGATVRNLFYQAQLNYARKFGKHDVTAMGVFNRTENAYGSDFSHYREDWAFRATYNYDGRYFAEYNGAYNGSEQFGPDYRFDWFHSGAVGYTISEEKFFKPLKKYVDLLKFRYSIGQVGDDGANIGRWLYATQWAYGGSAVLGLNGDNSPYTWYRESKIGNSNIHWEKSTKQNFGIDYGFFGGLITGNIDFFVDNRHDVLIAGGNRAIPSYFGATAPTANFGKVRTKGYELELRLNKTFNGHHFWGNFSMTHATNKILKYDDPTLLPGYQKQEGYAIGQDHAYLTTGFANSWDDVIGVTRYDTNDDQKMPGMYDVIDYNGDGVIDSNDSAPYGYTGTPENTYNATIGWDWKGFSVYVQFYGVTNVDRYVGFNSLGKNLDTVFDEGTFWTKYTQDASAPIPRLNSQPSYYEGTRFHYDGSFIRLKNAEVSYTFTQPWVKHLGLSSLMVYVNGNNLWVWSRMPDDRESNYAGTGLASQGAYPTVKRVNMGIKINL</sequence>
<dbReference type="Pfam" id="PF13715">
    <property type="entry name" value="CarbopepD_reg_2"/>
    <property type="match status" value="1"/>
</dbReference>
<keyword evidence="6 7" id="KW-0998">Cell outer membrane</keyword>
<dbReference type="InterPro" id="IPR012910">
    <property type="entry name" value="Plug_dom"/>
</dbReference>
<dbReference type="Gene3D" id="2.60.40.1120">
    <property type="entry name" value="Carboxypeptidase-like, regulatory domain"/>
    <property type="match status" value="1"/>
</dbReference>
<dbReference type="PROSITE" id="PS52016">
    <property type="entry name" value="TONB_DEPENDENT_REC_3"/>
    <property type="match status" value="1"/>
</dbReference>
<dbReference type="InterPro" id="IPR023996">
    <property type="entry name" value="TonB-dep_OMP_SusC/RagA"/>
</dbReference>
<feature type="domain" description="TonB-dependent receptor plug" evidence="9">
    <location>
        <begin position="122"/>
        <end position="228"/>
    </location>
</feature>
<dbReference type="Proteomes" id="UP000438914">
    <property type="component" value="Unassembled WGS sequence"/>
</dbReference>
<evidence type="ECO:0000313" key="11">
    <source>
        <dbReference type="Proteomes" id="UP000438914"/>
    </source>
</evidence>
<dbReference type="FunFam" id="2.60.40.1120:FF:000003">
    <property type="entry name" value="Outer membrane protein Omp121"/>
    <property type="match status" value="1"/>
</dbReference>
<dbReference type="Pfam" id="PF07715">
    <property type="entry name" value="Plug"/>
    <property type="match status" value="1"/>
</dbReference>
<dbReference type="NCBIfam" id="TIGR04056">
    <property type="entry name" value="OMP_RagA_SusC"/>
    <property type="match status" value="1"/>
</dbReference>
<evidence type="ECO:0000256" key="2">
    <source>
        <dbReference type="ARBA" id="ARBA00022448"/>
    </source>
</evidence>
<dbReference type="Gene3D" id="2.40.170.20">
    <property type="entry name" value="TonB-dependent receptor, beta-barrel domain"/>
    <property type="match status" value="1"/>
</dbReference>
<dbReference type="SUPFAM" id="SSF56935">
    <property type="entry name" value="Porins"/>
    <property type="match status" value="1"/>
</dbReference>
<name>A0A7K0KK45_9BACT</name>
<evidence type="ECO:0000259" key="9">
    <source>
        <dbReference type="Pfam" id="PF07715"/>
    </source>
</evidence>
<keyword evidence="3 7" id="KW-1134">Transmembrane beta strand</keyword>
<dbReference type="InterPro" id="IPR023997">
    <property type="entry name" value="TonB-dep_OMP_SusC/RagA_CS"/>
</dbReference>
<proteinExistence type="inferred from homology"/>
<dbReference type="InterPro" id="IPR008969">
    <property type="entry name" value="CarboxyPept-like_regulatory"/>
</dbReference>
<keyword evidence="2 7" id="KW-0813">Transport</keyword>
<dbReference type="FunFam" id="2.170.130.10:FF:000003">
    <property type="entry name" value="SusC/RagA family TonB-linked outer membrane protein"/>
    <property type="match status" value="1"/>
</dbReference>
<gene>
    <name evidence="10" type="ORF">FYJ73_14340</name>
</gene>
<evidence type="ECO:0000313" key="10">
    <source>
        <dbReference type="EMBL" id="MST85830.1"/>
    </source>
</evidence>
<organism evidence="10 11">
    <name type="scientific">Hallella mizrahii</name>
    <dbReference type="NCBI Taxonomy" id="2606637"/>
    <lineage>
        <taxon>Bacteria</taxon>
        <taxon>Pseudomonadati</taxon>
        <taxon>Bacteroidota</taxon>
        <taxon>Bacteroidia</taxon>
        <taxon>Bacteroidales</taxon>
        <taxon>Prevotellaceae</taxon>
        <taxon>Hallella</taxon>
    </lineage>
</organism>
<comment type="caution">
    <text evidence="10">The sequence shown here is derived from an EMBL/GenBank/DDBJ whole genome shotgun (WGS) entry which is preliminary data.</text>
</comment>
<evidence type="ECO:0000256" key="6">
    <source>
        <dbReference type="ARBA" id="ARBA00023237"/>
    </source>
</evidence>
<comment type="similarity">
    <text evidence="7">Belongs to the TonB-dependent receptor family.</text>
</comment>
<comment type="subcellular location">
    <subcellularLocation>
        <location evidence="1 7">Cell outer membrane</location>
        <topology evidence="1 7">Multi-pass membrane protein</topology>
    </subcellularLocation>
</comment>
<dbReference type="NCBIfam" id="TIGR04057">
    <property type="entry name" value="SusC_RagA_signa"/>
    <property type="match status" value="1"/>
</dbReference>
<dbReference type="RefSeq" id="WP_154535429.1">
    <property type="nucleotide sequence ID" value="NZ_VUNG01000055.1"/>
</dbReference>
<keyword evidence="8" id="KW-0732">Signal</keyword>
<dbReference type="EMBL" id="VUNG01000055">
    <property type="protein sequence ID" value="MST85830.1"/>
    <property type="molecule type" value="Genomic_DNA"/>
</dbReference>
<reference evidence="10 11" key="1">
    <citation type="submission" date="2019-08" db="EMBL/GenBank/DDBJ databases">
        <title>In-depth cultivation of the pig gut microbiome towards novel bacterial diversity and tailored functional studies.</title>
        <authorList>
            <person name="Wylensek D."/>
            <person name="Hitch T.C.A."/>
            <person name="Clavel T."/>
        </authorList>
    </citation>
    <scope>NUCLEOTIDE SEQUENCE [LARGE SCALE GENOMIC DNA]</scope>
    <source>
        <strain evidence="10 11">LKV-178-WT-2A</strain>
    </source>
</reference>